<dbReference type="GO" id="GO:0005737">
    <property type="term" value="C:cytoplasm"/>
    <property type="evidence" value="ECO:0007669"/>
    <property type="project" value="TreeGrafter"/>
</dbReference>
<comment type="caution">
    <text evidence="3">The sequence shown here is derived from an EMBL/GenBank/DDBJ whole genome shotgun (WGS) entry which is preliminary data.</text>
</comment>
<dbReference type="Gene3D" id="3.30.1200.10">
    <property type="entry name" value="YggU-like"/>
    <property type="match status" value="1"/>
</dbReference>
<dbReference type="PANTHER" id="PTHR13420:SF7">
    <property type="entry name" value="UPF0235 PROTEIN C15ORF40"/>
    <property type="match status" value="1"/>
</dbReference>
<evidence type="ECO:0000313" key="4">
    <source>
        <dbReference type="Proteomes" id="UP000282971"/>
    </source>
</evidence>
<protein>
    <recommendedName>
        <fullName evidence="2">UPF0235 protein EOD43_02865</fullName>
    </recommendedName>
</protein>
<gene>
    <name evidence="3" type="ORF">EOD43_02865</name>
</gene>
<organism evidence="3 4">
    <name type="scientific">Sphingomonas crocodyli</name>
    <dbReference type="NCBI Taxonomy" id="1979270"/>
    <lineage>
        <taxon>Bacteria</taxon>
        <taxon>Pseudomonadati</taxon>
        <taxon>Pseudomonadota</taxon>
        <taxon>Alphaproteobacteria</taxon>
        <taxon>Sphingomonadales</taxon>
        <taxon>Sphingomonadaceae</taxon>
        <taxon>Sphingomonas</taxon>
    </lineage>
</organism>
<dbReference type="NCBIfam" id="TIGR00251">
    <property type="entry name" value="DUF167 family protein"/>
    <property type="match status" value="1"/>
</dbReference>
<dbReference type="PANTHER" id="PTHR13420">
    <property type="entry name" value="UPF0235 PROTEIN C15ORF40"/>
    <property type="match status" value="1"/>
</dbReference>
<dbReference type="SUPFAM" id="SSF69786">
    <property type="entry name" value="YggU-like"/>
    <property type="match status" value="1"/>
</dbReference>
<evidence type="ECO:0000256" key="1">
    <source>
        <dbReference type="ARBA" id="ARBA00010364"/>
    </source>
</evidence>
<proteinExistence type="inferred from homology"/>
<dbReference type="EMBL" id="SACN01000001">
    <property type="protein sequence ID" value="RVT95017.1"/>
    <property type="molecule type" value="Genomic_DNA"/>
</dbReference>
<name>A0A437MBK2_9SPHN</name>
<sequence>MTVWSAHADGVILAVRARPRGGRDTIEGVASDADGRDWLSVRLAAAPSDGAANEALVALLAKALGLRKSDVTLAAGATARLKRLHIRGDATALGAAIDELIRGKA</sequence>
<dbReference type="HAMAP" id="MF_00634">
    <property type="entry name" value="UPF0235"/>
    <property type="match status" value="1"/>
</dbReference>
<dbReference type="InterPro" id="IPR036591">
    <property type="entry name" value="YggU-like_sf"/>
</dbReference>
<keyword evidence="4" id="KW-1185">Reference proteome</keyword>
<dbReference type="AlphaFoldDB" id="A0A437MBK2"/>
<comment type="similarity">
    <text evidence="1 2">Belongs to the UPF0235 family.</text>
</comment>
<evidence type="ECO:0000313" key="3">
    <source>
        <dbReference type="EMBL" id="RVT95017.1"/>
    </source>
</evidence>
<evidence type="ECO:0000256" key="2">
    <source>
        <dbReference type="HAMAP-Rule" id="MF_00634"/>
    </source>
</evidence>
<dbReference type="OrthoDB" id="9801972at2"/>
<dbReference type="Proteomes" id="UP000282971">
    <property type="component" value="Unassembled WGS sequence"/>
</dbReference>
<reference evidence="3 4" key="1">
    <citation type="submission" date="2019-01" db="EMBL/GenBank/DDBJ databases">
        <authorList>
            <person name="Chen W.-M."/>
        </authorList>
    </citation>
    <scope>NUCLEOTIDE SEQUENCE [LARGE SCALE GENOMIC DNA]</scope>
    <source>
        <strain evidence="3 4">CCP-7</strain>
    </source>
</reference>
<dbReference type="Pfam" id="PF02594">
    <property type="entry name" value="DUF167"/>
    <property type="match status" value="1"/>
</dbReference>
<accession>A0A437MBK2</accession>
<dbReference type="InterPro" id="IPR003746">
    <property type="entry name" value="DUF167"/>
</dbReference>
<dbReference type="SMART" id="SM01152">
    <property type="entry name" value="DUF167"/>
    <property type="match status" value="1"/>
</dbReference>